<dbReference type="PANTHER" id="PTHR30346">
    <property type="entry name" value="TRANSCRIPTIONAL DUAL REGULATOR HCAR-RELATED"/>
    <property type="match status" value="1"/>
</dbReference>
<dbReference type="Gene3D" id="3.40.190.10">
    <property type="entry name" value="Periplasmic binding protein-like II"/>
    <property type="match status" value="2"/>
</dbReference>
<organism evidence="6 7">
    <name type="scientific">Pseudomonas luteola</name>
    <dbReference type="NCBI Taxonomy" id="47886"/>
    <lineage>
        <taxon>Bacteria</taxon>
        <taxon>Pseudomonadati</taxon>
        <taxon>Pseudomonadota</taxon>
        <taxon>Gammaproteobacteria</taxon>
        <taxon>Pseudomonadales</taxon>
        <taxon>Pseudomonadaceae</taxon>
        <taxon>Pseudomonas</taxon>
    </lineage>
</organism>
<evidence type="ECO:0000256" key="1">
    <source>
        <dbReference type="ARBA" id="ARBA00009437"/>
    </source>
</evidence>
<evidence type="ECO:0000313" key="6">
    <source>
        <dbReference type="EMBL" id="MBF8643870.1"/>
    </source>
</evidence>
<dbReference type="PRINTS" id="PR00039">
    <property type="entry name" value="HTHLYSR"/>
</dbReference>
<sequence>MDIRHFRYFLAVADSAHFTQAAARLGIAVPTLSRQIKEMEEELGVRLFDRVQRRASLTDAGHVLIAEAREVVSRFEAAQRQARRAGRGEYGRLEIGYVASAVYRGLLQRQIETFNQMHPDVQLNVREMPMAHLPQQVAEGRIDLAYVRGPIGSSEGVEIIRFDDEGFVLALHVQNPLAAASNVDPRRLAAETFILPEQLIGTLSLAELGGFNPRLGPQPGSLLAVLALVSLRQGVAVVPESIVGRLTLPQVVYRPIKGLRVQSWLGLVYRRFDKAVTVGRYVELMRHFRCSSS</sequence>
<dbReference type="InterPro" id="IPR036388">
    <property type="entry name" value="WH-like_DNA-bd_sf"/>
</dbReference>
<dbReference type="CDD" id="cd08414">
    <property type="entry name" value="PBP2_LTTR_aromatics_like"/>
    <property type="match status" value="1"/>
</dbReference>
<dbReference type="Gene3D" id="1.10.10.10">
    <property type="entry name" value="Winged helix-like DNA-binding domain superfamily/Winged helix DNA-binding domain"/>
    <property type="match status" value="1"/>
</dbReference>
<keyword evidence="2" id="KW-0805">Transcription regulation</keyword>
<dbReference type="RefSeq" id="WP_196122499.1">
    <property type="nucleotide sequence ID" value="NZ_JADMCD010000026.1"/>
</dbReference>
<dbReference type="PROSITE" id="PS50931">
    <property type="entry name" value="HTH_LYSR"/>
    <property type="match status" value="1"/>
</dbReference>
<comment type="similarity">
    <text evidence="1">Belongs to the LysR transcriptional regulatory family.</text>
</comment>
<evidence type="ECO:0000256" key="3">
    <source>
        <dbReference type="ARBA" id="ARBA00023125"/>
    </source>
</evidence>
<dbReference type="Pfam" id="PF00126">
    <property type="entry name" value="HTH_1"/>
    <property type="match status" value="1"/>
</dbReference>
<reference evidence="6 7" key="1">
    <citation type="submission" date="2020-10" db="EMBL/GenBank/DDBJ databases">
        <title>Genome sequences of Pseudomonas isolates.</title>
        <authorList>
            <person name="Wessels L."/>
            <person name="Reich F."/>
            <person name="Hammerl J."/>
        </authorList>
    </citation>
    <scope>NUCLEOTIDE SEQUENCE [LARGE SCALE GENOMIC DNA]</scope>
    <source>
        <strain evidence="6 7">20-MO00624-0</strain>
    </source>
</reference>
<dbReference type="SUPFAM" id="SSF53850">
    <property type="entry name" value="Periplasmic binding protein-like II"/>
    <property type="match status" value="1"/>
</dbReference>
<keyword evidence="7" id="KW-1185">Reference proteome</keyword>
<proteinExistence type="inferred from homology"/>
<feature type="domain" description="HTH lysR-type" evidence="5">
    <location>
        <begin position="1"/>
        <end position="58"/>
    </location>
</feature>
<dbReference type="Proteomes" id="UP000626180">
    <property type="component" value="Unassembled WGS sequence"/>
</dbReference>
<dbReference type="InterPro" id="IPR005119">
    <property type="entry name" value="LysR_subst-bd"/>
</dbReference>
<accession>A0ABS0FU64</accession>
<name>A0ABS0FU64_PSELU</name>
<protein>
    <submittedName>
        <fullName evidence="6">LysR family transcriptional regulator</fullName>
    </submittedName>
</protein>
<keyword evidence="3" id="KW-0238">DNA-binding</keyword>
<evidence type="ECO:0000259" key="5">
    <source>
        <dbReference type="PROSITE" id="PS50931"/>
    </source>
</evidence>
<comment type="caution">
    <text evidence="6">The sequence shown here is derived from an EMBL/GenBank/DDBJ whole genome shotgun (WGS) entry which is preliminary data.</text>
</comment>
<dbReference type="Pfam" id="PF03466">
    <property type="entry name" value="LysR_substrate"/>
    <property type="match status" value="1"/>
</dbReference>
<dbReference type="SUPFAM" id="SSF46785">
    <property type="entry name" value="Winged helix' DNA-binding domain"/>
    <property type="match status" value="1"/>
</dbReference>
<evidence type="ECO:0000256" key="2">
    <source>
        <dbReference type="ARBA" id="ARBA00023015"/>
    </source>
</evidence>
<dbReference type="EMBL" id="JADMCD010000026">
    <property type="protein sequence ID" value="MBF8643870.1"/>
    <property type="molecule type" value="Genomic_DNA"/>
</dbReference>
<evidence type="ECO:0000313" key="7">
    <source>
        <dbReference type="Proteomes" id="UP000626180"/>
    </source>
</evidence>
<keyword evidence="4" id="KW-0804">Transcription</keyword>
<gene>
    <name evidence="6" type="ORF">IRZ65_24770</name>
</gene>
<dbReference type="PANTHER" id="PTHR30346:SF28">
    <property type="entry name" value="HTH-TYPE TRANSCRIPTIONAL REGULATOR CYNR"/>
    <property type="match status" value="1"/>
</dbReference>
<dbReference type="InterPro" id="IPR000847">
    <property type="entry name" value="LysR_HTH_N"/>
</dbReference>
<dbReference type="InterPro" id="IPR036390">
    <property type="entry name" value="WH_DNA-bd_sf"/>
</dbReference>
<evidence type="ECO:0000256" key="4">
    <source>
        <dbReference type="ARBA" id="ARBA00023163"/>
    </source>
</evidence>